<accession>A0ACC0ASY3</accession>
<gene>
    <name evidence="1" type="ORF">M9H77_23416</name>
</gene>
<comment type="caution">
    <text evidence="1">The sequence shown here is derived from an EMBL/GenBank/DDBJ whole genome shotgun (WGS) entry which is preliminary data.</text>
</comment>
<name>A0ACC0ASY3_CATRO</name>
<evidence type="ECO:0000313" key="2">
    <source>
        <dbReference type="Proteomes" id="UP001060085"/>
    </source>
</evidence>
<organism evidence="1 2">
    <name type="scientific">Catharanthus roseus</name>
    <name type="common">Madagascar periwinkle</name>
    <name type="synonym">Vinca rosea</name>
    <dbReference type="NCBI Taxonomy" id="4058"/>
    <lineage>
        <taxon>Eukaryota</taxon>
        <taxon>Viridiplantae</taxon>
        <taxon>Streptophyta</taxon>
        <taxon>Embryophyta</taxon>
        <taxon>Tracheophyta</taxon>
        <taxon>Spermatophyta</taxon>
        <taxon>Magnoliopsida</taxon>
        <taxon>eudicotyledons</taxon>
        <taxon>Gunneridae</taxon>
        <taxon>Pentapetalae</taxon>
        <taxon>asterids</taxon>
        <taxon>lamiids</taxon>
        <taxon>Gentianales</taxon>
        <taxon>Apocynaceae</taxon>
        <taxon>Rauvolfioideae</taxon>
        <taxon>Vinceae</taxon>
        <taxon>Catharanthinae</taxon>
        <taxon>Catharanthus</taxon>
    </lineage>
</organism>
<dbReference type="Proteomes" id="UP001060085">
    <property type="component" value="Linkage Group LG05"/>
</dbReference>
<protein>
    <submittedName>
        <fullName evidence="1">Uncharacterized protein</fullName>
    </submittedName>
</protein>
<sequence length="140" mass="16285">MVYDWSNPSLKMMEVKSKQEDYQSKLARDMHSFHHGGGKGFNAYGGNNHGNGNFTPRRHIGVTSNEDSCDNMNKKSIGKEECNEFKEKERVEEKERIVDRLCIFNSISIFSKESEHLEFSNEKEGELEKNERVKENECFI</sequence>
<evidence type="ECO:0000313" key="1">
    <source>
        <dbReference type="EMBL" id="KAI5664093.1"/>
    </source>
</evidence>
<dbReference type="EMBL" id="CM044705">
    <property type="protein sequence ID" value="KAI5664093.1"/>
    <property type="molecule type" value="Genomic_DNA"/>
</dbReference>
<keyword evidence="2" id="KW-1185">Reference proteome</keyword>
<reference evidence="2" key="1">
    <citation type="journal article" date="2023" name="Nat. Plants">
        <title>Single-cell RNA sequencing provides a high-resolution roadmap for understanding the multicellular compartmentation of specialized metabolism.</title>
        <authorList>
            <person name="Sun S."/>
            <person name="Shen X."/>
            <person name="Li Y."/>
            <person name="Li Y."/>
            <person name="Wang S."/>
            <person name="Li R."/>
            <person name="Zhang H."/>
            <person name="Shen G."/>
            <person name="Guo B."/>
            <person name="Wei J."/>
            <person name="Xu J."/>
            <person name="St-Pierre B."/>
            <person name="Chen S."/>
            <person name="Sun C."/>
        </authorList>
    </citation>
    <scope>NUCLEOTIDE SEQUENCE [LARGE SCALE GENOMIC DNA]</scope>
</reference>
<proteinExistence type="predicted"/>